<dbReference type="PROSITE" id="PS50109">
    <property type="entry name" value="HIS_KIN"/>
    <property type="match status" value="1"/>
</dbReference>
<dbReference type="InterPro" id="IPR011006">
    <property type="entry name" value="CheY-like_superfamily"/>
</dbReference>
<comment type="caution">
    <text evidence="10">The sequence shown here is derived from an EMBL/GenBank/DDBJ whole genome shotgun (WGS) entry which is preliminary data.</text>
</comment>
<evidence type="ECO:0000259" key="6">
    <source>
        <dbReference type="PROSITE" id="PS50109"/>
    </source>
</evidence>
<dbReference type="InterPro" id="IPR003594">
    <property type="entry name" value="HATPase_dom"/>
</dbReference>
<feature type="domain" description="PAS" evidence="8">
    <location>
        <begin position="142"/>
        <end position="213"/>
    </location>
</feature>
<dbReference type="InterPro" id="IPR000700">
    <property type="entry name" value="PAS-assoc_C"/>
</dbReference>
<dbReference type="InterPro" id="IPR003661">
    <property type="entry name" value="HisK_dim/P_dom"/>
</dbReference>
<dbReference type="Gene3D" id="1.10.287.130">
    <property type="match status" value="1"/>
</dbReference>
<dbReference type="Pfam" id="PF00512">
    <property type="entry name" value="HisKA"/>
    <property type="match status" value="1"/>
</dbReference>
<dbReference type="PRINTS" id="PR00344">
    <property type="entry name" value="BCTRLSENSOR"/>
</dbReference>
<dbReference type="EC" id="2.7.13.3" evidence="2"/>
<evidence type="ECO:0000256" key="2">
    <source>
        <dbReference type="ARBA" id="ARBA00012438"/>
    </source>
</evidence>
<feature type="modified residue" description="4-aspartylphosphate" evidence="4">
    <location>
        <position position="59"/>
    </location>
</feature>
<evidence type="ECO:0000256" key="4">
    <source>
        <dbReference type="PROSITE-ProRule" id="PRU00169"/>
    </source>
</evidence>
<evidence type="ECO:0000313" key="10">
    <source>
        <dbReference type="EMBL" id="NJO99633.1"/>
    </source>
</evidence>
<dbReference type="CDD" id="cd00130">
    <property type="entry name" value="PAS"/>
    <property type="match status" value="1"/>
</dbReference>
<dbReference type="SMART" id="SM00387">
    <property type="entry name" value="HATPase_c"/>
    <property type="match status" value="1"/>
</dbReference>
<dbReference type="SMART" id="SM00388">
    <property type="entry name" value="HisKA"/>
    <property type="match status" value="1"/>
</dbReference>
<feature type="domain" description="Response regulatory" evidence="7">
    <location>
        <begin position="8"/>
        <end position="124"/>
    </location>
</feature>
<protein>
    <recommendedName>
        <fullName evidence="2">histidine kinase</fullName>
        <ecNumber evidence="2">2.7.13.3</ecNumber>
    </recommendedName>
</protein>
<evidence type="ECO:0000256" key="1">
    <source>
        <dbReference type="ARBA" id="ARBA00000085"/>
    </source>
</evidence>
<dbReference type="SUPFAM" id="SSF47384">
    <property type="entry name" value="Homodimeric domain of signal transducing histidine kinase"/>
    <property type="match status" value="1"/>
</dbReference>
<evidence type="ECO:0000313" key="11">
    <source>
        <dbReference type="Proteomes" id="UP000746535"/>
    </source>
</evidence>
<evidence type="ECO:0000256" key="5">
    <source>
        <dbReference type="SAM" id="Coils"/>
    </source>
</evidence>
<dbReference type="InterPro" id="IPR035965">
    <property type="entry name" value="PAS-like_dom_sf"/>
</dbReference>
<dbReference type="SMART" id="SM00086">
    <property type="entry name" value="PAC"/>
    <property type="match status" value="2"/>
</dbReference>
<feature type="domain" description="Response regulatory" evidence="7">
    <location>
        <begin position="682"/>
        <end position="790"/>
    </location>
</feature>
<dbReference type="SUPFAM" id="SSF55785">
    <property type="entry name" value="PYP-like sensor domain (PAS domain)"/>
    <property type="match status" value="2"/>
</dbReference>
<dbReference type="SUPFAM" id="SSF52172">
    <property type="entry name" value="CheY-like"/>
    <property type="match status" value="2"/>
</dbReference>
<dbReference type="Pfam" id="PF00072">
    <property type="entry name" value="Response_reg"/>
    <property type="match status" value="2"/>
</dbReference>
<reference evidence="10 11" key="1">
    <citation type="submission" date="2020-03" db="EMBL/GenBank/DDBJ databases">
        <authorList>
            <person name="Wang L."/>
            <person name="He N."/>
            <person name="Li Y."/>
            <person name="Fang Y."/>
            <person name="Zhang F."/>
        </authorList>
    </citation>
    <scope>NUCLEOTIDE SEQUENCE [LARGE SCALE GENOMIC DNA]</scope>
    <source>
        <strain evidence="11">hsmgli-8</strain>
    </source>
</reference>
<dbReference type="Gene3D" id="3.30.450.20">
    <property type="entry name" value="PAS domain"/>
    <property type="match status" value="2"/>
</dbReference>
<feature type="coiled-coil region" evidence="5">
    <location>
        <begin position="395"/>
        <end position="428"/>
    </location>
</feature>
<dbReference type="CDD" id="cd00156">
    <property type="entry name" value="REC"/>
    <property type="match status" value="1"/>
</dbReference>
<accession>A0ABX0YB50</accession>
<organism evidence="10 11">
    <name type="scientific">Pseudomonas quercus</name>
    <dbReference type="NCBI Taxonomy" id="2722792"/>
    <lineage>
        <taxon>Bacteria</taxon>
        <taxon>Pseudomonadati</taxon>
        <taxon>Pseudomonadota</taxon>
        <taxon>Gammaproteobacteria</taxon>
        <taxon>Pseudomonadales</taxon>
        <taxon>Pseudomonadaceae</taxon>
        <taxon>Pseudomonas</taxon>
    </lineage>
</organism>
<dbReference type="PROSITE" id="PS50113">
    <property type="entry name" value="PAC"/>
    <property type="match status" value="1"/>
</dbReference>
<feature type="coiled-coil region" evidence="5">
    <location>
        <begin position="123"/>
        <end position="152"/>
    </location>
</feature>
<dbReference type="PANTHER" id="PTHR43065">
    <property type="entry name" value="SENSOR HISTIDINE KINASE"/>
    <property type="match status" value="1"/>
</dbReference>
<dbReference type="Gene3D" id="2.10.70.100">
    <property type="match status" value="1"/>
</dbReference>
<dbReference type="EMBL" id="JAAVJI010000001">
    <property type="protein sequence ID" value="NJO99633.1"/>
    <property type="molecule type" value="Genomic_DNA"/>
</dbReference>
<dbReference type="InterPro" id="IPR004358">
    <property type="entry name" value="Sig_transdc_His_kin-like_C"/>
</dbReference>
<evidence type="ECO:0000256" key="3">
    <source>
        <dbReference type="ARBA" id="ARBA00022553"/>
    </source>
</evidence>
<feature type="domain" description="PAC" evidence="9">
    <location>
        <begin position="218"/>
        <end position="269"/>
    </location>
</feature>
<comment type="catalytic activity">
    <reaction evidence="1">
        <text>ATP + protein L-histidine = ADP + protein N-phospho-L-histidine.</text>
        <dbReference type="EC" id="2.7.13.3"/>
    </reaction>
</comment>
<dbReference type="SMART" id="SM00448">
    <property type="entry name" value="REC"/>
    <property type="match status" value="2"/>
</dbReference>
<dbReference type="Pfam" id="PF08447">
    <property type="entry name" value="PAS_3"/>
    <property type="match status" value="2"/>
</dbReference>
<dbReference type="Pfam" id="PF02518">
    <property type="entry name" value="HATPase_c"/>
    <property type="match status" value="1"/>
</dbReference>
<evidence type="ECO:0000259" key="7">
    <source>
        <dbReference type="PROSITE" id="PS50110"/>
    </source>
</evidence>
<dbReference type="Gene3D" id="3.30.565.10">
    <property type="entry name" value="Histidine kinase-like ATPase, C-terminal domain"/>
    <property type="match status" value="1"/>
</dbReference>
<dbReference type="PROSITE" id="PS50110">
    <property type="entry name" value="RESPONSE_REGULATORY"/>
    <property type="match status" value="2"/>
</dbReference>
<proteinExistence type="predicted"/>
<dbReference type="InterPro" id="IPR036890">
    <property type="entry name" value="HATPase_C_sf"/>
</dbReference>
<sequence length="799" mass="88540">MPTPAPLKLLLIEDSDRDAELTLFALERSGLQFEPYLVHHHSNVADMMRAHTFDLVLSDVVLPGSSGEQVLGIAREISPQVPFIFISGVFGEEHAVKMMRQGATDYVLKQSLPLLPTAVKRALAEVHERRQRELAELNLHEAEARARIAIEAARMGTWELNPRTGVLNWDERMRVMYELEPTVSVTLPLFYSTIHPQDLAEVTGRVNEALEAGQDHTYHVEYRVNLPSGAERWFASSGQSHFLNGACVRFSGVLQDITTQKEATESLERLNDLLGDRVQKRTRERDRTWELSRELLAVLHFDMQPAALNPAWESTLGWPRDALSQLGLWHLVHPDDLGATGEEVRKVTDGIVSSRFVNRMRHADGDYRWLSWTIVPDQGMMYAVARDITSERMVLDELAATNDRLREQIRERERIEAALQQMQRLEAVGQLTAGVAHDFNNLLTVILASANFLIRDLGRANYARFDSRLHSIQEAAERGARLTSQLLAFSRRQRLEPAAVSLNDTVSGMLDLLQRTLGGSIWIETEKDPALWNALVDATQTEMIILNLAINARDAMTNGGTLRLITANETVTQAATRPEDPEPGDYVVLTIQDSGHGMPPDVHAKAFEPFFTTKDVGKGSGLGLAQVFGFAKQSGGGVAIETAVGKGTAVKVYLPGMRTPGLNLPEVTQADTLLPPDGLRHRVLLVDDDSNVRQVTAMLLDALGYSVLEADSATQALERLDGEVDVLLTDYAMPGATGAELAREARERYPLLPVVFITGYAEVGGLDDEYLIVQKPFREEDLVQKLRMALSPVAAPSSS</sequence>
<dbReference type="PANTHER" id="PTHR43065:SF49">
    <property type="entry name" value="HISTIDINE KINASE"/>
    <property type="match status" value="1"/>
</dbReference>
<dbReference type="RefSeq" id="WP_168080962.1">
    <property type="nucleotide sequence ID" value="NZ_JAAVJI010000001.1"/>
</dbReference>
<dbReference type="SMART" id="SM00091">
    <property type="entry name" value="PAS"/>
    <property type="match status" value="2"/>
</dbReference>
<dbReference type="InterPro" id="IPR013655">
    <property type="entry name" value="PAS_fold_3"/>
</dbReference>
<dbReference type="InterPro" id="IPR001610">
    <property type="entry name" value="PAC"/>
</dbReference>
<dbReference type="SUPFAM" id="SSF55874">
    <property type="entry name" value="ATPase domain of HSP90 chaperone/DNA topoisomerase II/histidine kinase"/>
    <property type="match status" value="1"/>
</dbReference>
<name>A0ABX0YB50_9PSED</name>
<dbReference type="NCBIfam" id="TIGR00229">
    <property type="entry name" value="sensory_box"/>
    <property type="match status" value="2"/>
</dbReference>
<dbReference type="InterPro" id="IPR036097">
    <property type="entry name" value="HisK_dim/P_sf"/>
</dbReference>
<keyword evidence="3 4" id="KW-0597">Phosphoprotein</keyword>
<dbReference type="InterPro" id="IPR001789">
    <property type="entry name" value="Sig_transdc_resp-reg_receiver"/>
</dbReference>
<keyword evidence="5" id="KW-0175">Coiled coil</keyword>
<feature type="modified residue" description="4-aspartylphosphate" evidence="4">
    <location>
        <position position="730"/>
    </location>
</feature>
<dbReference type="InterPro" id="IPR005467">
    <property type="entry name" value="His_kinase_dom"/>
</dbReference>
<dbReference type="InterPro" id="IPR000014">
    <property type="entry name" value="PAS"/>
</dbReference>
<feature type="domain" description="Histidine kinase" evidence="6">
    <location>
        <begin position="434"/>
        <end position="658"/>
    </location>
</feature>
<gene>
    <name evidence="10" type="ORF">HBH25_01975</name>
</gene>
<evidence type="ECO:0000259" key="8">
    <source>
        <dbReference type="PROSITE" id="PS50112"/>
    </source>
</evidence>
<dbReference type="Proteomes" id="UP000746535">
    <property type="component" value="Unassembled WGS sequence"/>
</dbReference>
<evidence type="ECO:0000259" key="9">
    <source>
        <dbReference type="PROSITE" id="PS50113"/>
    </source>
</evidence>
<dbReference type="Gene3D" id="3.40.50.2300">
    <property type="match status" value="2"/>
</dbReference>
<keyword evidence="11" id="KW-1185">Reference proteome</keyword>
<dbReference type="PROSITE" id="PS50112">
    <property type="entry name" value="PAS"/>
    <property type="match status" value="1"/>
</dbReference>
<dbReference type="CDD" id="cd00082">
    <property type="entry name" value="HisKA"/>
    <property type="match status" value="1"/>
</dbReference>